<gene>
    <name evidence="2" type="ORF">VP01_142g6</name>
</gene>
<dbReference type="EMBL" id="LAVV01004777">
    <property type="protein sequence ID" value="KNZ61246.1"/>
    <property type="molecule type" value="Genomic_DNA"/>
</dbReference>
<protein>
    <recommendedName>
        <fullName evidence="1">Retrovirus-related Pol polyprotein from transposon TNT 1-94-like beta-barrel domain-containing protein</fullName>
    </recommendedName>
</protein>
<accession>A0A0L6VKE3</accession>
<evidence type="ECO:0000259" key="1">
    <source>
        <dbReference type="Pfam" id="PF22936"/>
    </source>
</evidence>
<reference evidence="2 3" key="1">
    <citation type="submission" date="2015-08" db="EMBL/GenBank/DDBJ databases">
        <title>Next Generation Sequencing and Analysis of the Genome of Puccinia sorghi L Schw, the Causal Agent of Maize Common Rust.</title>
        <authorList>
            <person name="Rochi L."/>
            <person name="Burguener G."/>
            <person name="Darino M."/>
            <person name="Turjanski A."/>
            <person name="Kreff E."/>
            <person name="Dieguez M.J."/>
            <person name="Sacco F."/>
        </authorList>
    </citation>
    <scope>NUCLEOTIDE SEQUENCE [LARGE SCALE GENOMIC DNA]</scope>
    <source>
        <strain evidence="2 3">RO10H11247</strain>
    </source>
</reference>
<dbReference type="Proteomes" id="UP000037035">
    <property type="component" value="Unassembled WGS sequence"/>
</dbReference>
<dbReference type="InterPro" id="IPR054722">
    <property type="entry name" value="PolX-like_BBD"/>
</dbReference>
<sequence>MRFQGPDCYVEIADGNSLSVEGDGLVEIVTDSGNVTKLKAIHVPQISSTLISLGRLLKHGCEIKHTRKSSFNIVHGEIILFKAVIISGTCMGILSK</sequence>
<dbReference type="VEuPathDB" id="FungiDB:VP01_142g6"/>
<organism evidence="2 3">
    <name type="scientific">Puccinia sorghi</name>
    <dbReference type="NCBI Taxonomy" id="27349"/>
    <lineage>
        <taxon>Eukaryota</taxon>
        <taxon>Fungi</taxon>
        <taxon>Dikarya</taxon>
        <taxon>Basidiomycota</taxon>
        <taxon>Pucciniomycotina</taxon>
        <taxon>Pucciniomycetes</taxon>
        <taxon>Pucciniales</taxon>
        <taxon>Pucciniaceae</taxon>
        <taxon>Puccinia</taxon>
    </lineage>
</organism>
<dbReference type="Pfam" id="PF22936">
    <property type="entry name" value="Pol_BBD"/>
    <property type="match status" value="1"/>
</dbReference>
<feature type="domain" description="Retrovirus-related Pol polyprotein from transposon TNT 1-94-like beta-barrel" evidence="1">
    <location>
        <begin position="9"/>
        <end position="61"/>
    </location>
</feature>
<comment type="caution">
    <text evidence="2">The sequence shown here is derived from an EMBL/GenBank/DDBJ whole genome shotgun (WGS) entry which is preliminary data.</text>
</comment>
<proteinExistence type="predicted"/>
<dbReference type="AlphaFoldDB" id="A0A0L6VKE3"/>
<dbReference type="OrthoDB" id="2504515at2759"/>
<name>A0A0L6VKE3_9BASI</name>
<keyword evidence="3" id="KW-1185">Reference proteome</keyword>
<evidence type="ECO:0000313" key="3">
    <source>
        <dbReference type="Proteomes" id="UP000037035"/>
    </source>
</evidence>
<evidence type="ECO:0000313" key="2">
    <source>
        <dbReference type="EMBL" id="KNZ61246.1"/>
    </source>
</evidence>